<keyword evidence="2" id="KW-1185">Reference proteome</keyword>
<evidence type="ECO:0000313" key="1">
    <source>
        <dbReference type="EMBL" id="PVD32197.1"/>
    </source>
</evidence>
<name>A0A2T7PFJ9_POMCA</name>
<proteinExistence type="predicted"/>
<reference evidence="1 2" key="1">
    <citation type="submission" date="2018-04" db="EMBL/GenBank/DDBJ databases">
        <title>The genome of golden apple snail Pomacea canaliculata provides insight into stress tolerance and invasive adaptation.</title>
        <authorList>
            <person name="Liu C."/>
            <person name="Liu B."/>
            <person name="Ren Y."/>
            <person name="Zhang Y."/>
            <person name="Wang H."/>
            <person name="Li S."/>
            <person name="Jiang F."/>
            <person name="Yin L."/>
            <person name="Zhang G."/>
            <person name="Qian W."/>
            <person name="Fan W."/>
        </authorList>
    </citation>
    <scope>NUCLEOTIDE SEQUENCE [LARGE SCALE GENOMIC DNA]</scope>
    <source>
        <strain evidence="1">SZHN2017</strain>
        <tissue evidence="1">Muscle</tissue>
    </source>
</reference>
<sequence>MATSCMVHYRRHFRRLTENTANSGFANNDWQQIAEVDGAGADENFVGDWRTGFRSRSGQFALQVICSAPALLQAPHGINEQKEQAPLADSAECTRPFFRLSCPHGLRRHLSKASVTQTGGRAHPQTSSRHCVLQGGQLCDVMRARLSGDARSSRKGSWG</sequence>
<dbReference type="AlphaFoldDB" id="A0A2T7PFJ9"/>
<protein>
    <submittedName>
        <fullName evidence="1">Uncharacterized protein</fullName>
    </submittedName>
</protein>
<accession>A0A2T7PFJ9</accession>
<organism evidence="1 2">
    <name type="scientific">Pomacea canaliculata</name>
    <name type="common">Golden apple snail</name>
    <dbReference type="NCBI Taxonomy" id="400727"/>
    <lineage>
        <taxon>Eukaryota</taxon>
        <taxon>Metazoa</taxon>
        <taxon>Spiralia</taxon>
        <taxon>Lophotrochozoa</taxon>
        <taxon>Mollusca</taxon>
        <taxon>Gastropoda</taxon>
        <taxon>Caenogastropoda</taxon>
        <taxon>Architaenioglossa</taxon>
        <taxon>Ampullarioidea</taxon>
        <taxon>Ampullariidae</taxon>
        <taxon>Pomacea</taxon>
    </lineage>
</organism>
<comment type="caution">
    <text evidence="1">The sequence shown here is derived from an EMBL/GenBank/DDBJ whole genome shotgun (WGS) entry which is preliminary data.</text>
</comment>
<gene>
    <name evidence="1" type="ORF">C0Q70_07626</name>
</gene>
<dbReference type="Proteomes" id="UP000245119">
    <property type="component" value="Linkage Group LG4"/>
</dbReference>
<dbReference type="EMBL" id="PZQS01000004">
    <property type="protein sequence ID" value="PVD32197.1"/>
    <property type="molecule type" value="Genomic_DNA"/>
</dbReference>
<evidence type="ECO:0000313" key="2">
    <source>
        <dbReference type="Proteomes" id="UP000245119"/>
    </source>
</evidence>